<evidence type="ECO:0000313" key="2">
    <source>
        <dbReference type="Proteomes" id="UP000036908"/>
    </source>
</evidence>
<evidence type="ECO:0000313" key="1">
    <source>
        <dbReference type="EMBL" id="KOF02226.1"/>
    </source>
</evidence>
<sequence length="81" mass="9339">MFGLFKKKPKEKQAPKLLDLNSNPINEGDIVTSLRYDLGDCKVVLEELVFFYESIETGERVSYVRMVDAITENQKVILKKD</sequence>
<name>A0A0L8AJ09_9BACT</name>
<dbReference type="RefSeq" id="WP_053224249.1">
    <property type="nucleotide sequence ID" value="NZ_JSVA01000015.1"/>
</dbReference>
<dbReference type="PATRIC" id="fig|1566026.4.peg.985"/>
<keyword evidence="2" id="KW-1185">Reference proteome</keyword>
<proteinExistence type="predicted"/>
<organism evidence="1 2">
    <name type="scientific">Roseivirga seohaensis subsp. aquiponti</name>
    <dbReference type="NCBI Taxonomy" id="1566026"/>
    <lineage>
        <taxon>Bacteria</taxon>
        <taxon>Pseudomonadati</taxon>
        <taxon>Bacteroidota</taxon>
        <taxon>Cytophagia</taxon>
        <taxon>Cytophagales</taxon>
        <taxon>Roseivirgaceae</taxon>
        <taxon>Roseivirga</taxon>
    </lineage>
</organism>
<dbReference type="AlphaFoldDB" id="A0A0L8AJ09"/>
<dbReference type="OrthoDB" id="983092at2"/>
<accession>A0A0L8AJ09</accession>
<protein>
    <submittedName>
        <fullName evidence="1">Uncharacterized protein</fullName>
    </submittedName>
</protein>
<comment type="caution">
    <text evidence="1">The sequence shown here is derived from an EMBL/GenBank/DDBJ whole genome shotgun (WGS) entry which is preliminary data.</text>
</comment>
<dbReference type="Proteomes" id="UP000036908">
    <property type="component" value="Unassembled WGS sequence"/>
</dbReference>
<dbReference type="EMBL" id="JSVA01000015">
    <property type="protein sequence ID" value="KOF02226.1"/>
    <property type="molecule type" value="Genomic_DNA"/>
</dbReference>
<reference evidence="2" key="1">
    <citation type="submission" date="2014-11" db="EMBL/GenBank/DDBJ databases">
        <title>Genome sequencing of Roseivirga sp. D-25.</title>
        <authorList>
            <person name="Selvaratnam C."/>
            <person name="Thevarajoo S."/>
            <person name="Goh K.M."/>
            <person name="Eee R."/>
            <person name="Chan K.-G."/>
            <person name="Chong C.S."/>
        </authorList>
    </citation>
    <scope>NUCLEOTIDE SEQUENCE [LARGE SCALE GENOMIC DNA]</scope>
    <source>
        <strain evidence="2">D-25</strain>
    </source>
</reference>
<gene>
    <name evidence="1" type="ORF">OB69_13415</name>
</gene>